<protein>
    <submittedName>
        <fullName evidence="5">Inositol 2-dehydrogenase</fullName>
    </submittedName>
</protein>
<dbReference type="InterPro" id="IPR036291">
    <property type="entry name" value="NAD(P)-bd_dom_sf"/>
</dbReference>
<dbReference type="PANTHER" id="PTHR42840">
    <property type="entry name" value="NAD(P)-BINDING ROSSMANN-FOLD SUPERFAMILY PROTEIN-RELATED"/>
    <property type="match status" value="1"/>
</dbReference>
<accession>A0A402AS22</accession>
<dbReference type="InterPro" id="IPR030827">
    <property type="entry name" value="Myo_inos_IolG"/>
</dbReference>
<evidence type="ECO:0000313" key="6">
    <source>
        <dbReference type="Proteomes" id="UP000287188"/>
    </source>
</evidence>
<evidence type="ECO:0000259" key="4">
    <source>
        <dbReference type="Pfam" id="PF22725"/>
    </source>
</evidence>
<gene>
    <name evidence="5" type="ORF">KDK_56970</name>
</gene>
<dbReference type="OrthoDB" id="9815825at2"/>
<dbReference type="RefSeq" id="WP_126553867.1">
    <property type="nucleotide sequence ID" value="NZ_BIFS01000001.1"/>
</dbReference>
<dbReference type="GO" id="GO:0016491">
    <property type="term" value="F:oxidoreductase activity"/>
    <property type="evidence" value="ECO:0007669"/>
    <property type="project" value="UniProtKB-KW"/>
</dbReference>
<feature type="domain" description="Gfo/Idh/MocA-like oxidoreductase N-terminal" evidence="3">
    <location>
        <begin position="6"/>
        <end position="118"/>
    </location>
</feature>
<dbReference type="InterPro" id="IPR055170">
    <property type="entry name" value="GFO_IDH_MocA-like_dom"/>
</dbReference>
<dbReference type="SUPFAM" id="SSF51735">
    <property type="entry name" value="NAD(P)-binding Rossmann-fold domains"/>
    <property type="match status" value="1"/>
</dbReference>
<reference evidence="6" key="1">
    <citation type="submission" date="2018-12" db="EMBL/GenBank/DDBJ databases">
        <title>Tengunoibacter tsumagoiensis gen. nov., sp. nov., Dictyobacter kobayashii sp. nov., D. alpinus sp. nov., and D. joshuensis sp. nov. and description of Dictyobacteraceae fam. nov. within the order Ktedonobacterales isolated from Tengu-no-mugimeshi.</title>
        <authorList>
            <person name="Wang C.M."/>
            <person name="Zheng Y."/>
            <person name="Sakai Y."/>
            <person name="Toyoda A."/>
            <person name="Minakuchi Y."/>
            <person name="Abe K."/>
            <person name="Yokota A."/>
            <person name="Yabe S."/>
        </authorList>
    </citation>
    <scope>NUCLEOTIDE SEQUENCE [LARGE SCALE GENOMIC DNA]</scope>
    <source>
        <strain evidence="6">Uno11</strain>
    </source>
</reference>
<dbReference type="Proteomes" id="UP000287188">
    <property type="component" value="Unassembled WGS sequence"/>
</dbReference>
<dbReference type="GO" id="GO:0000166">
    <property type="term" value="F:nucleotide binding"/>
    <property type="evidence" value="ECO:0007669"/>
    <property type="project" value="InterPro"/>
</dbReference>
<dbReference type="EMBL" id="BIFS01000001">
    <property type="protein sequence ID" value="GCE21897.1"/>
    <property type="molecule type" value="Genomic_DNA"/>
</dbReference>
<organism evidence="5 6">
    <name type="scientific">Dictyobacter kobayashii</name>
    <dbReference type="NCBI Taxonomy" id="2014872"/>
    <lineage>
        <taxon>Bacteria</taxon>
        <taxon>Bacillati</taxon>
        <taxon>Chloroflexota</taxon>
        <taxon>Ktedonobacteria</taxon>
        <taxon>Ktedonobacterales</taxon>
        <taxon>Dictyobacteraceae</taxon>
        <taxon>Dictyobacter</taxon>
    </lineage>
</organism>
<dbReference type="Gene3D" id="3.40.50.720">
    <property type="entry name" value="NAD(P)-binding Rossmann-like Domain"/>
    <property type="match status" value="1"/>
</dbReference>
<evidence type="ECO:0000256" key="2">
    <source>
        <dbReference type="ARBA" id="ARBA00023002"/>
    </source>
</evidence>
<keyword evidence="6" id="KW-1185">Reference proteome</keyword>
<keyword evidence="2" id="KW-0560">Oxidoreductase</keyword>
<dbReference type="NCBIfam" id="TIGR04380">
    <property type="entry name" value="myo_inos_iolG"/>
    <property type="match status" value="1"/>
</dbReference>
<proteinExistence type="inferred from homology"/>
<comment type="similarity">
    <text evidence="1">Belongs to the Gfo/Idh/MocA family.</text>
</comment>
<sequence length="349" mass="38442">MPANRLKIGLIGAGRIGSLHAEHLVTRIPAAHLLMVADTNEEAARACAERYTIPSFTCNYMELLEHPAIQAVVICSSTATHACIIEEAAQLGKHIFCEKPIALDLPTIDRAIAAVERASSGRNLKLQIGFNRRFDANYRRVRQAVERAEVGRPHLLHITSRDPTPPPIEYIRASGGLFLDMMIHDFDMARFLIGSEVEEVFTLAGVMSDPAIGEAGDVDTAVVMLRFANGVIATINNSRRAAYGYDQRVELLGSAGAISTDNNYPNTAIISDGRCVRRDLPLHFFLERYTESFVRELSAFVEAVHYDQPVPVSAQDGRAPVVMALAAHRSLQEQRPVRLSEIDAIYSQP</sequence>
<evidence type="ECO:0000313" key="5">
    <source>
        <dbReference type="EMBL" id="GCE21897.1"/>
    </source>
</evidence>
<dbReference type="FunFam" id="3.30.360.10:FF:000023">
    <property type="entry name" value="Inositol 2-dehydrogenase"/>
    <property type="match status" value="1"/>
</dbReference>
<dbReference type="Gene3D" id="3.30.360.10">
    <property type="entry name" value="Dihydrodipicolinate Reductase, domain 2"/>
    <property type="match status" value="1"/>
</dbReference>
<dbReference type="PANTHER" id="PTHR42840:SF3">
    <property type="entry name" value="BINDING ROSSMANN FOLD OXIDOREDUCTASE, PUTATIVE (AFU_ORTHOLOGUE AFUA_2G10240)-RELATED"/>
    <property type="match status" value="1"/>
</dbReference>
<dbReference type="SUPFAM" id="SSF55347">
    <property type="entry name" value="Glyceraldehyde-3-phosphate dehydrogenase-like, C-terminal domain"/>
    <property type="match status" value="1"/>
</dbReference>
<dbReference type="Pfam" id="PF22725">
    <property type="entry name" value="GFO_IDH_MocA_C3"/>
    <property type="match status" value="1"/>
</dbReference>
<comment type="caution">
    <text evidence="5">The sequence shown here is derived from an EMBL/GenBank/DDBJ whole genome shotgun (WGS) entry which is preliminary data.</text>
</comment>
<name>A0A402AS22_9CHLR</name>
<dbReference type="AlphaFoldDB" id="A0A402AS22"/>
<dbReference type="Pfam" id="PF01408">
    <property type="entry name" value="GFO_IDH_MocA"/>
    <property type="match status" value="1"/>
</dbReference>
<evidence type="ECO:0000259" key="3">
    <source>
        <dbReference type="Pfam" id="PF01408"/>
    </source>
</evidence>
<evidence type="ECO:0000256" key="1">
    <source>
        <dbReference type="ARBA" id="ARBA00010928"/>
    </source>
</evidence>
<dbReference type="InterPro" id="IPR000683">
    <property type="entry name" value="Gfo/Idh/MocA-like_OxRdtase_N"/>
</dbReference>
<feature type="domain" description="GFO/IDH/MocA-like oxidoreductase" evidence="4">
    <location>
        <begin position="138"/>
        <end position="258"/>
    </location>
</feature>